<protein>
    <submittedName>
        <fullName evidence="2">Uncharacterized protein</fullName>
    </submittedName>
</protein>
<accession>A0A2I0WVT1</accession>
<reference evidence="2 3" key="1">
    <citation type="journal article" date="2016" name="Sci. Rep.">
        <title>The Dendrobium catenatum Lindl. genome sequence provides insights into polysaccharide synthase, floral development and adaptive evolution.</title>
        <authorList>
            <person name="Zhang G.Q."/>
            <person name="Xu Q."/>
            <person name="Bian C."/>
            <person name="Tsai W.C."/>
            <person name="Yeh C.M."/>
            <person name="Liu K.W."/>
            <person name="Yoshida K."/>
            <person name="Zhang L.S."/>
            <person name="Chang S.B."/>
            <person name="Chen F."/>
            <person name="Shi Y."/>
            <person name="Su Y.Y."/>
            <person name="Zhang Y.Q."/>
            <person name="Chen L.J."/>
            <person name="Yin Y."/>
            <person name="Lin M."/>
            <person name="Huang H."/>
            <person name="Deng H."/>
            <person name="Wang Z.W."/>
            <person name="Zhu S.L."/>
            <person name="Zhao X."/>
            <person name="Deng C."/>
            <person name="Niu S.C."/>
            <person name="Huang J."/>
            <person name="Wang M."/>
            <person name="Liu G.H."/>
            <person name="Yang H.J."/>
            <person name="Xiao X.J."/>
            <person name="Hsiao Y.Y."/>
            <person name="Wu W.L."/>
            <person name="Chen Y.Y."/>
            <person name="Mitsuda N."/>
            <person name="Ohme-Takagi M."/>
            <person name="Luo Y.B."/>
            <person name="Van de Peer Y."/>
            <person name="Liu Z.J."/>
        </authorList>
    </citation>
    <scope>NUCLEOTIDE SEQUENCE [LARGE SCALE GENOMIC DNA]</scope>
    <source>
        <tissue evidence="2">The whole plant</tissue>
    </source>
</reference>
<evidence type="ECO:0000313" key="3">
    <source>
        <dbReference type="Proteomes" id="UP000233837"/>
    </source>
</evidence>
<sequence length="63" mass="7151">MAMLNGLKTTYLLIKKNIIVPNNCILCNSGSESHRHLFLNVTFPFRLFLSLCLILISLCLDLI</sequence>
<evidence type="ECO:0000256" key="1">
    <source>
        <dbReference type="SAM" id="Phobius"/>
    </source>
</evidence>
<dbReference type="AlphaFoldDB" id="A0A2I0WVT1"/>
<organism evidence="2 3">
    <name type="scientific">Dendrobium catenatum</name>
    <dbReference type="NCBI Taxonomy" id="906689"/>
    <lineage>
        <taxon>Eukaryota</taxon>
        <taxon>Viridiplantae</taxon>
        <taxon>Streptophyta</taxon>
        <taxon>Embryophyta</taxon>
        <taxon>Tracheophyta</taxon>
        <taxon>Spermatophyta</taxon>
        <taxon>Magnoliopsida</taxon>
        <taxon>Liliopsida</taxon>
        <taxon>Asparagales</taxon>
        <taxon>Orchidaceae</taxon>
        <taxon>Epidendroideae</taxon>
        <taxon>Malaxideae</taxon>
        <taxon>Dendrobiinae</taxon>
        <taxon>Dendrobium</taxon>
    </lineage>
</organism>
<gene>
    <name evidence="2" type="ORF">MA16_Dca024119</name>
</gene>
<feature type="transmembrane region" description="Helical" evidence="1">
    <location>
        <begin position="43"/>
        <end position="62"/>
    </location>
</feature>
<reference evidence="2 3" key="2">
    <citation type="journal article" date="2017" name="Nature">
        <title>The Apostasia genome and the evolution of orchids.</title>
        <authorList>
            <person name="Zhang G.Q."/>
            <person name="Liu K.W."/>
            <person name="Li Z."/>
            <person name="Lohaus R."/>
            <person name="Hsiao Y.Y."/>
            <person name="Niu S.C."/>
            <person name="Wang J.Y."/>
            <person name="Lin Y.C."/>
            <person name="Xu Q."/>
            <person name="Chen L.J."/>
            <person name="Yoshida K."/>
            <person name="Fujiwara S."/>
            <person name="Wang Z.W."/>
            <person name="Zhang Y.Q."/>
            <person name="Mitsuda N."/>
            <person name="Wang M."/>
            <person name="Liu G.H."/>
            <person name="Pecoraro L."/>
            <person name="Huang H.X."/>
            <person name="Xiao X.J."/>
            <person name="Lin M."/>
            <person name="Wu X.Y."/>
            <person name="Wu W.L."/>
            <person name="Chen Y.Y."/>
            <person name="Chang S.B."/>
            <person name="Sakamoto S."/>
            <person name="Ohme-Takagi M."/>
            <person name="Yagi M."/>
            <person name="Zeng S.J."/>
            <person name="Shen C.Y."/>
            <person name="Yeh C.M."/>
            <person name="Luo Y.B."/>
            <person name="Tsai W.C."/>
            <person name="Van de Peer Y."/>
            <person name="Liu Z.J."/>
        </authorList>
    </citation>
    <scope>NUCLEOTIDE SEQUENCE [LARGE SCALE GENOMIC DNA]</scope>
    <source>
        <tissue evidence="2">The whole plant</tissue>
    </source>
</reference>
<proteinExistence type="predicted"/>
<keyword evidence="1" id="KW-0472">Membrane</keyword>
<name>A0A2I0WVT1_9ASPA</name>
<evidence type="ECO:0000313" key="2">
    <source>
        <dbReference type="EMBL" id="PKU79767.1"/>
    </source>
</evidence>
<keyword evidence="3" id="KW-1185">Reference proteome</keyword>
<dbReference type="Proteomes" id="UP000233837">
    <property type="component" value="Unassembled WGS sequence"/>
</dbReference>
<keyword evidence="1" id="KW-1133">Transmembrane helix</keyword>
<dbReference type="EMBL" id="KZ502421">
    <property type="protein sequence ID" value="PKU79767.1"/>
    <property type="molecule type" value="Genomic_DNA"/>
</dbReference>
<keyword evidence="1" id="KW-0812">Transmembrane</keyword>